<evidence type="ECO:0000313" key="1">
    <source>
        <dbReference type="EMBL" id="MDS1821175.1"/>
    </source>
</evidence>
<organism evidence="1 2">
    <name type="scientific">Vibrio parahaemolyticus</name>
    <dbReference type="NCBI Taxonomy" id="670"/>
    <lineage>
        <taxon>Bacteria</taxon>
        <taxon>Pseudomonadati</taxon>
        <taxon>Pseudomonadota</taxon>
        <taxon>Gammaproteobacteria</taxon>
        <taxon>Vibrionales</taxon>
        <taxon>Vibrionaceae</taxon>
        <taxon>Vibrio</taxon>
    </lineage>
</organism>
<dbReference type="AlphaFoldDB" id="A0AAW8Q1M5"/>
<name>A0AAW8Q1M5_VIBPH</name>
<gene>
    <name evidence="1" type="ORF">QX249_10925</name>
</gene>
<protein>
    <submittedName>
        <fullName evidence="1">Uncharacterized protein</fullName>
    </submittedName>
</protein>
<comment type="caution">
    <text evidence="1">The sequence shown here is derived from an EMBL/GenBank/DDBJ whole genome shotgun (WGS) entry which is preliminary data.</text>
</comment>
<sequence>MPLDFNAVPAPINDEDLPSFSANDESESELLLPKGIFVFDKEFRIVELDTHLLGTFFALALVMDLGDGTYKLDRDFSVRLSGDNLSEMKEVISGLRQDHIEYGHSSGTIKESLSKPYLVETNLSGVYMENSSCGN</sequence>
<reference evidence="1" key="1">
    <citation type="submission" date="2023-06" db="EMBL/GenBank/DDBJ databases">
        <title>Genomic Diversity of Vibrio spp. and Metagenomic Analysis of Pathogens in Florida Gulf Coastal Waters Following Hurricane Ian.</title>
        <authorList>
            <person name="Brumfield K.D."/>
        </authorList>
    </citation>
    <scope>NUCLEOTIDE SEQUENCE</scope>
    <source>
        <strain evidence="1">WBS2B-138</strain>
    </source>
</reference>
<proteinExistence type="predicted"/>
<dbReference type="EMBL" id="JAUHGG010000003">
    <property type="protein sequence ID" value="MDS1821175.1"/>
    <property type="molecule type" value="Genomic_DNA"/>
</dbReference>
<dbReference type="Proteomes" id="UP001253193">
    <property type="component" value="Unassembled WGS sequence"/>
</dbReference>
<accession>A0AAW8Q1M5</accession>
<evidence type="ECO:0000313" key="2">
    <source>
        <dbReference type="Proteomes" id="UP001253193"/>
    </source>
</evidence>
<dbReference type="RefSeq" id="WP_311020032.1">
    <property type="nucleotide sequence ID" value="NZ_JAUHGG010000003.1"/>
</dbReference>